<dbReference type="Pfam" id="PF06764">
    <property type="entry name" value="DUF1223"/>
    <property type="match status" value="1"/>
</dbReference>
<dbReference type="PANTHER" id="PTHR36057:SF1">
    <property type="entry name" value="LIPOPROTEIN LIPID ATTACHMENT SITE-LIKE PROTEIN, PUTATIVE (DUF1223)-RELATED"/>
    <property type="match status" value="1"/>
</dbReference>
<accession>A0ABW3CZ52</accession>
<reference evidence="3" key="1">
    <citation type="journal article" date="2019" name="Int. J. Syst. Evol. Microbiol.">
        <title>The Global Catalogue of Microorganisms (GCM) 10K type strain sequencing project: providing services to taxonomists for standard genome sequencing and annotation.</title>
        <authorList>
            <consortium name="The Broad Institute Genomics Platform"/>
            <consortium name="The Broad Institute Genome Sequencing Center for Infectious Disease"/>
            <person name="Wu L."/>
            <person name="Ma J."/>
        </authorList>
    </citation>
    <scope>NUCLEOTIDE SEQUENCE [LARGE SCALE GENOMIC DNA]</scope>
    <source>
        <strain evidence="3">CCUG 62952</strain>
    </source>
</reference>
<keyword evidence="3" id="KW-1185">Reference proteome</keyword>
<dbReference type="SUPFAM" id="SSF52833">
    <property type="entry name" value="Thioredoxin-like"/>
    <property type="match status" value="1"/>
</dbReference>
<dbReference type="Gene3D" id="3.40.30.10">
    <property type="entry name" value="Glutaredoxin"/>
    <property type="match status" value="1"/>
</dbReference>
<dbReference type="EMBL" id="JBHTJH010000004">
    <property type="protein sequence ID" value="MFD0861903.1"/>
    <property type="molecule type" value="Genomic_DNA"/>
</dbReference>
<sequence length="249" mass="28410">MRKVLLTFLMAIVVAMMSASHLIPNNKSDNFDPMVVLELFTSQGCSSCPPADALLDEVAERYEKEDVFVLSYHVDYWNYIGWQDPYSKASYTEKQRRYGQKFHASSIYTPQLVVNGKEHFVGSDRKKLLPRIEAYMAIPSENRIDILSAEKNGDELSMSYKVRGELSDKKIRTVLVIKERTTDIKRGENRNRKLKNTHIVVAESYEPVRPSGTSRIAMPTMVKENDELQLIVLIEDSELTITGASKLNL</sequence>
<dbReference type="PANTHER" id="PTHR36057">
    <property type="match status" value="1"/>
</dbReference>
<evidence type="ECO:0000313" key="3">
    <source>
        <dbReference type="Proteomes" id="UP001596978"/>
    </source>
</evidence>
<evidence type="ECO:0000313" key="2">
    <source>
        <dbReference type="EMBL" id="MFD0861903.1"/>
    </source>
</evidence>
<organism evidence="2 3">
    <name type="scientific">Sungkyunkwania multivorans</name>
    <dbReference type="NCBI Taxonomy" id="1173618"/>
    <lineage>
        <taxon>Bacteria</taxon>
        <taxon>Pseudomonadati</taxon>
        <taxon>Bacteroidota</taxon>
        <taxon>Flavobacteriia</taxon>
        <taxon>Flavobacteriales</taxon>
        <taxon>Flavobacteriaceae</taxon>
        <taxon>Sungkyunkwania</taxon>
    </lineage>
</organism>
<keyword evidence="1" id="KW-0732">Signal</keyword>
<dbReference type="InterPro" id="IPR036249">
    <property type="entry name" value="Thioredoxin-like_sf"/>
</dbReference>
<dbReference type="RefSeq" id="WP_386405802.1">
    <property type="nucleotide sequence ID" value="NZ_JBHTJH010000004.1"/>
</dbReference>
<protein>
    <submittedName>
        <fullName evidence="2">DUF1223 domain-containing protein</fullName>
    </submittedName>
</protein>
<evidence type="ECO:0000256" key="1">
    <source>
        <dbReference type="SAM" id="SignalP"/>
    </source>
</evidence>
<comment type="caution">
    <text evidence="2">The sequence shown here is derived from an EMBL/GenBank/DDBJ whole genome shotgun (WGS) entry which is preliminary data.</text>
</comment>
<gene>
    <name evidence="2" type="ORF">ACFQ1M_06770</name>
</gene>
<feature type="chain" id="PRO_5046007738" evidence="1">
    <location>
        <begin position="22"/>
        <end position="249"/>
    </location>
</feature>
<name>A0ABW3CZ52_9FLAO</name>
<dbReference type="Proteomes" id="UP001596978">
    <property type="component" value="Unassembled WGS sequence"/>
</dbReference>
<dbReference type="InterPro" id="IPR010634">
    <property type="entry name" value="DUF1223"/>
</dbReference>
<feature type="signal peptide" evidence="1">
    <location>
        <begin position="1"/>
        <end position="21"/>
    </location>
</feature>
<proteinExistence type="predicted"/>